<dbReference type="SUPFAM" id="SSF52833">
    <property type="entry name" value="Thioredoxin-like"/>
    <property type="match status" value="1"/>
</dbReference>
<sequence length="211" mass="23319">MLKSLVTAATAICLIAPPALAEDYSIGHSKGAEDAPITIIEYGSLTCGGCKYFHDKVQPTIEADYVDTGKVRFIFREVLRNDLDVALVALARCAPDDKFFEITNTIFENQSDILSAASQGKAMEKFVEIGTPYGIDSEDAFNDCYRDMNIRLDIIEVEKSADAYELHGTPTLIVNGEEKYVDDDFHSGETFAVWLDKQMPEASDTPDEKAQ</sequence>
<accession>A0A062TW21</accession>
<organism evidence="2 3">
    <name type="scientific">Hyphomonas pacifica</name>
    <dbReference type="NCBI Taxonomy" id="1280941"/>
    <lineage>
        <taxon>Bacteria</taxon>
        <taxon>Pseudomonadati</taxon>
        <taxon>Pseudomonadota</taxon>
        <taxon>Alphaproteobacteria</taxon>
        <taxon>Hyphomonadales</taxon>
        <taxon>Hyphomonadaceae</taxon>
        <taxon>Hyphomonas</taxon>
    </lineage>
</organism>
<name>A0A062TW21_9PROT</name>
<keyword evidence="3" id="KW-1185">Reference proteome</keyword>
<dbReference type="InterPro" id="IPR036249">
    <property type="entry name" value="Thioredoxin-like_sf"/>
</dbReference>
<dbReference type="RefSeq" id="WP_051595045.1">
    <property type="nucleotide sequence ID" value="NZ_AWFA01000049.1"/>
</dbReference>
<reference evidence="2 3" key="1">
    <citation type="submission" date="2013-04" db="EMBL/GenBank/DDBJ databases">
        <title>Hyphomonas sp. T24B3 Genome Sequencing.</title>
        <authorList>
            <person name="Lai Q."/>
            <person name="Shao Z."/>
        </authorList>
    </citation>
    <scope>NUCLEOTIDE SEQUENCE [LARGE SCALE GENOMIC DNA]</scope>
    <source>
        <strain evidence="2 3">T24B3</strain>
    </source>
</reference>
<comment type="caution">
    <text evidence="2">The sequence shown here is derived from an EMBL/GenBank/DDBJ whole genome shotgun (WGS) entry which is preliminary data.</text>
</comment>
<protein>
    <recommendedName>
        <fullName evidence="1">Thioredoxin-like fold domain-containing protein</fullName>
    </recommendedName>
</protein>
<dbReference type="EMBL" id="AWFB01000050">
    <property type="protein sequence ID" value="RAN31422.1"/>
    <property type="molecule type" value="Genomic_DNA"/>
</dbReference>
<evidence type="ECO:0000259" key="1">
    <source>
        <dbReference type="Pfam" id="PF13462"/>
    </source>
</evidence>
<evidence type="ECO:0000313" key="3">
    <source>
        <dbReference type="Proteomes" id="UP000249123"/>
    </source>
</evidence>
<dbReference type="InterPro" id="IPR012336">
    <property type="entry name" value="Thioredoxin-like_fold"/>
</dbReference>
<gene>
    <name evidence="2" type="ORF">HY3_16690</name>
</gene>
<dbReference type="STRING" id="1280941.HY2_16280"/>
<dbReference type="Proteomes" id="UP000249123">
    <property type="component" value="Unassembled WGS sequence"/>
</dbReference>
<feature type="domain" description="Thioredoxin-like fold" evidence="1">
    <location>
        <begin position="28"/>
        <end position="179"/>
    </location>
</feature>
<evidence type="ECO:0000313" key="2">
    <source>
        <dbReference type="EMBL" id="RAN31422.1"/>
    </source>
</evidence>
<proteinExistence type="predicted"/>
<dbReference type="Pfam" id="PF13462">
    <property type="entry name" value="Thioredoxin_4"/>
    <property type="match status" value="1"/>
</dbReference>
<dbReference type="AlphaFoldDB" id="A0A062TW21"/>
<dbReference type="Gene3D" id="3.40.30.10">
    <property type="entry name" value="Glutaredoxin"/>
    <property type="match status" value="1"/>
</dbReference>
<dbReference type="eggNOG" id="COG1651">
    <property type="taxonomic scope" value="Bacteria"/>
</dbReference>